<proteinExistence type="predicted"/>
<reference evidence="2 3" key="1">
    <citation type="submission" date="2017-11" db="EMBL/GenBank/DDBJ databases">
        <title>Infants hospitalized years apart are colonized by the same room-sourced microbial strains.</title>
        <authorList>
            <person name="Brooks B."/>
            <person name="Olm M.R."/>
            <person name="Firek B.A."/>
            <person name="Baker R."/>
            <person name="Thomas B.C."/>
            <person name="Morowitz M.J."/>
            <person name="Banfield J.F."/>
        </authorList>
    </citation>
    <scope>NUCLEOTIDE SEQUENCE [LARGE SCALE GENOMIC DNA]</scope>
    <source>
        <strain evidence="2">S2_012_000_R3_87</strain>
    </source>
</reference>
<dbReference type="AlphaFoldDB" id="A0A2W5BDE4"/>
<sequence>MLAVALVAWIAVPKFLKSRDASSTEGAFNAAIEKVLSAKAVEVTGRAKMHTNDSKVYFTAVRLEDDTMVGDVREGVTGHGLPVVDTGQDVYAQGDSSLWNLLGVQSDFSGWVKAASQDSVSLMSASVTKDNVAKVVEDPNTSRDGLKATAPDGTVLTVTDADRGEISLMIPLEGDLVSENTIRPVSDDEAERSKEAVGNAVSEVSAQLIHAPGGNWAIEPFAAKAPEQSGDEQPAAPVGEDKPEDPLAPPAPAEGEGE</sequence>
<name>A0A2W5BDE4_9CORY</name>
<accession>A0A2W5BDE4</accession>
<evidence type="ECO:0000256" key="1">
    <source>
        <dbReference type="SAM" id="MobiDB-lite"/>
    </source>
</evidence>
<dbReference type="EMBL" id="QFNY01000014">
    <property type="protein sequence ID" value="PZP03287.1"/>
    <property type="molecule type" value="Genomic_DNA"/>
</dbReference>
<gene>
    <name evidence="2" type="ORF">DI609_01190</name>
</gene>
<organism evidence="2 3">
    <name type="scientific">Corynebacterium urealyticum</name>
    <dbReference type="NCBI Taxonomy" id="43771"/>
    <lineage>
        <taxon>Bacteria</taxon>
        <taxon>Bacillati</taxon>
        <taxon>Actinomycetota</taxon>
        <taxon>Actinomycetes</taxon>
        <taxon>Mycobacteriales</taxon>
        <taxon>Corynebacteriaceae</taxon>
        <taxon>Corynebacterium</taxon>
    </lineage>
</organism>
<feature type="region of interest" description="Disordered" evidence="1">
    <location>
        <begin position="218"/>
        <end position="258"/>
    </location>
</feature>
<evidence type="ECO:0000313" key="3">
    <source>
        <dbReference type="Proteomes" id="UP000249451"/>
    </source>
</evidence>
<protein>
    <submittedName>
        <fullName evidence="2">Uncharacterized protein</fullName>
    </submittedName>
</protein>
<evidence type="ECO:0000313" key="2">
    <source>
        <dbReference type="EMBL" id="PZP03287.1"/>
    </source>
</evidence>
<dbReference type="Proteomes" id="UP000249451">
    <property type="component" value="Unassembled WGS sequence"/>
</dbReference>
<comment type="caution">
    <text evidence="2">The sequence shown here is derived from an EMBL/GenBank/DDBJ whole genome shotgun (WGS) entry which is preliminary data.</text>
</comment>